<accession>A0A4Y3PMC2</accession>
<evidence type="ECO:0000313" key="2">
    <source>
        <dbReference type="Proteomes" id="UP000316882"/>
    </source>
</evidence>
<proteinExistence type="predicted"/>
<protein>
    <submittedName>
        <fullName evidence="1">Uncharacterized protein</fullName>
    </submittedName>
</protein>
<evidence type="ECO:0000313" key="1">
    <source>
        <dbReference type="EMBL" id="GEB35630.1"/>
    </source>
</evidence>
<dbReference type="EMBL" id="BJMH01000047">
    <property type="protein sequence ID" value="GEB35630.1"/>
    <property type="molecule type" value="Genomic_DNA"/>
</dbReference>
<keyword evidence="2" id="KW-1185">Reference proteome</keyword>
<organism evidence="1 2">
    <name type="scientific">Brevibacillus parabrevis</name>
    <dbReference type="NCBI Taxonomy" id="54914"/>
    <lineage>
        <taxon>Bacteria</taxon>
        <taxon>Bacillati</taxon>
        <taxon>Bacillota</taxon>
        <taxon>Bacilli</taxon>
        <taxon>Bacillales</taxon>
        <taxon>Paenibacillaceae</taxon>
        <taxon>Brevibacillus</taxon>
    </lineage>
</organism>
<dbReference type="Proteomes" id="UP000316882">
    <property type="component" value="Unassembled WGS sequence"/>
</dbReference>
<comment type="caution">
    <text evidence="1">The sequence shown here is derived from an EMBL/GenBank/DDBJ whole genome shotgun (WGS) entry which is preliminary data.</text>
</comment>
<gene>
    <name evidence="1" type="ORF">BPA01_52100</name>
</gene>
<sequence length="69" mass="7870">MYTFASTLLIYQDPTNLVGIGTATLIFEKMNRLPGFIGPVPPPLLIRKISTYIMFVFHIFMIQTGLYPF</sequence>
<reference evidence="1 2" key="1">
    <citation type="submission" date="2019-06" db="EMBL/GenBank/DDBJ databases">
        <title>Whole genome shotgun sequence of Brevibacillus parabrevis NBRC 12334.</title>
        <authorList>
            <person name="Hosoyama A."/>
            <person name="Uohara A."/>
            <person name="Ohji S."/>
            <person name="Ichikawa N."/>
        </authorList>
    </citation>
    <scope>NUCLEOTIDE SEQUENCE [LARGE SCALE GENOMIC DNA]</scope>
    <source>
        <strain evidence="1 2">NBRC 12334</strain>
    </source>
</reference>
<dbReference type="AlphaFoldDB" id="A0A4Y3PMC2"/>
<name>A0A4Y3PMC2_BREPA</name>